<organism evidence="8 9">
    <name type="scientific">Eragrostis curvula</name>
    <name type="common">weeping love grass</name>
    <dbReference type="NCBI Taxonomy" id="38414"/>
    <lineage>
        <taxon>Eukaryota</taxon>
        <taxon>Viridiplantae</taxon>
        <taxon>Streptophyta</taxon>
        <taxon>Embryophyta</taxon>
        <taxon>Tracheophyta</taxon>
        <taxon>Spermatophyta</taxon>
        <taxon>Magnoliopsida</taxon>
        <taxon>Liliopsida</taxon>
        <taxon>Poales</taxon>
        <taxon>Poaceae</taxon>
        <taxon>PACMAD clade</taxon>
        <taxon>Chloridoideae</taxon>
        <taxon>Eragrostideae</taxon>
        <taxon>Eragrostidinae</taxon>
        <taxon>Eragrostis</taxon>
    </lineage>
</organism>
<dbReference type="InterPro" id="IPR015300">
    <property type="entry name" value="DNA-bd_pseudobarrel_sf"/>
</dbReference>
<keyword evidence="3" id="KW-0238">DNA-binding</keyword>
<feature type="region of interest" description="Disordered" evidence="6">
    <location>
        <begin position="1"/>
        <end position="64"/>
    </location>
</feature>
<feature type="domain" description="TF-B3" evidence="7">
    <location>
        <begin position="114"/>
        <end position="196"/>
    </location>
</feature>
<evidence type="ECO:0000256" key="3">
    <source>
        <dbReference type="ARBA" id="ARBA00023125"/>
    </source>
</evidence>
<evidence type="ECO:0000256" key="5">
    <source>
        <dbReference type="ARBA" id="ARBA00023242"/>
    </source>
</evidence>
<proteinExistence type="predicted"/>
<dbReference type="PANTHER" id="PTHR31391">
    <property type="entry name" value="B3 DOMAIN-CONTAINING PROTEIN OS11G0197600-RELATED"/>
    <property type="match status" value="1"/>
</dbReference>
<evidence type="ECO:0000256" key="2">
    <source>
        <dbReference type="ARBA" id="ARBA00023015"/>
    </source>
</evidence>
<feature type="non-terminal residue" evidence="8">
    <location>
        <position position="1"/>
    </location>
</feature>
<reference evidence="8 9" key="1">
    <citation type="journal article" date="2019" name="Sci. Rep.">
        <title>A high-quality genome of Eragrostis curvula grass provides insights into Poaceae evolution and supports new strategies to enhance forage quality.</title>
        <authorList>
            <person name="Carballo J."/>
            <person name="Santos B.A.C.M."/>
            <person name="Zappacosta D."/>
            <person name="Garbus I."/>
            <person name="Selva J.P."/>
            <person name="Gallo C.A."/>
            <person name="Diaz A."/>
            <person name="Albertini E."/>
            <person name="Caccamo M."/>
            <person name="Echenique V."/>
        </authorList>
    </citation>
    <scope>NUCLEOTIDE SEQUENCE [LARGE SCALE GENOMIC DNA]</scope>
    <source>
        <strain evidence="9">cv. Victoria</strain>
        <tissue evidence="8">Leaf</tissue>
    </source>
</reference>
<keyword evidence="9" id="KW-1185">Reference proteome</keyword>
<dbReference type="CDD" id="cd10017">
    <property type="entry name" value="B3_DNA"/>
    <property type="match status" value="1"/>
</dbReference>
<gene>
    <name evidence="8" type="ORF">EJB05_00662</name>
</gene>
<dbReference type="PROSITE" id="PS50863">
    <property type="entry name" value="B3"/>
    <property type="match status" value="1"/>
</dbReference>
<dbReference type="Gramene" id="TVU49354">
    <property type="protein sequence ID" value="TVU49354"/>
    <property type="gene ID" value="EJB05_00662"/>
</dbReference>
<dbReference type="Proteomes" id="UP000324897">
    <property type="component" value="Chromosome 6"/>
</dbReference>
<feature type="compositionally biased region" description="Gly residues" evidence="6">
    <location>
        <begin position="1"/>
        <end position="13"/>
    </location>
</feature>
<dbReference type="PANTHER" id="PTHR31391:SF70">
    <property type="entry name" value="B3 DOMAIN-CONTAINING PROTEIN OS03G0622200"/>
    <property type="match status" value="1"/>
</dbReference>
<dbReference type="Gene3D" id="2.40.330.10">
    <property type="entry name" value="DNA-binding pseudobarrel domain"/>
    <property type="match status" value="1"/>
</dbReference>
<dbReference type="InterPro" id="IPR003340">
    <property type="entry name" value="B3_DNA-bd"/>
</dbReference>
<comment type="subcellular location">
    <subcellularLocation>
        <location evidence="1">Nucleus</location>
    </subcellularLocation>
</comment>
<keyword evidence="5" id="KW-0539">Nucleus</keyword>
<dbReference type="EMBL" id="RWGY01000002">
    <property type="protein sequence ID" value="TVU49354.1"/>
    <property type="molecule type" value="Genomic_DNA"/>
</dbReference>
<evidence type="ECO:0000259" key="7">
    <source>
        <dbReference type="PROSITE" id="PS50863"/>
    </source>
</evidence>
<dbReference type="GO" id="GO:0005634">
    <property type="term" value="C:nucleus"/>
    <property type="evidence" value="ECO:0007669"/>
    <property type="project" value="UniProtKB-SubCell"/>
</dbReference>
<accession>A0A5J9WQ00</accession>
<evidence type="ECO:0000313" key="8">
    <source>
        <dbReference type="EMBL" id="TVU49354.1"/>
    </source>
</evidence>
<sequence length="204" mass="22076">MAGGGGAGEGCAGAGARARLAAAEQGTPFSPRPAYSVGRPSKKEDGEMRIAAPRDRAPVPAASQLAAASSAEAATVGLDALQPIELAPPPSAPMRAGSFDWRNFGNQIDPMRAIIPSDFAANHLETRSHDILLLRANKKDKWHVKYYHGRATRGFHCRRWIKFVQDNGLRKDFICIFELMKGAKRTTMVVHVARKVNGRFIMAG</sequence>
<dbReference type="AlphaFoldDB" id="A0A5J9WQ00"/>
<keyword evidence="2" id="KW-0805">Transcription regulation</keyword>
<feature type="compositionally biased region" description="Basic and acidic residues" evidence="6">
    <location>
        <begin position="41"/>
        <end position="57"/>
    </location>
</feature>
<feature type="compositionally biased region" description="Low complexity" evidence="6">
    <location>
        <begin position="14"/>
        <end position="26"/>
    </location>
</feature>
<comment type="caution">
    <text evidence="8">The sequence shown here is derived from an EMBL/GenBank/DDBJ whole genome shotgun (WGS) entry which is preliminary data.</text>
</comment>
<keyword evidence="4" id="KW-0804">Transcription</keyword>
<evidence type="ECO:0000313" key="9">
    <source>
        <dbReference type="Proteomes" id="UP000324897"/>
    </source>
</evidence>
<dbReference type="Pfam" id="PF02362">
    <property type="entry name" value="B3"/>
    <property type="match status" value="1"/>
</dbReference>
<dbReference type="InterPro" id="IPR044837">
    <property type="entry name" value="REM16-like"/>
</dbReference>
<evidence type="ECO:0000256" key="1">
    <source>
        <dbReference type="ARBA" id="ARBA00004123"/>
    </source>
</evidence>
<protein>
    <recommendedName>
        <fullName evidence="7">TF-B3 domain-containing protein</fullName>
    </recommendedName>
</protein>
<dbReference type="OrthoDB" id="590488at2759"/>
<dbReference type="SUPFAM" id="SSF101936">
    <property type="entry name" value="DNA-binding pseudobarrel domain"/>
    <property type="match status" value="1"/>
</dbReference>
<dbReference type="GO" id="GO:0003677">
    <property type="term" value="F:DNA binding"/>
    <property type="evidence" value="ECO:0007669"/>
    <property type="project" value="UniProtKB-KW"/>
</dbReference>
<evidence type="ECO:0000256" key="4">
    <source>
        <dbReference type="ARBA" id="ARBA00023163"/>
    </source>
</evidence>
<name>A0A5J9WQ00_9POAL</name>
<evidence type="ECO:0000256" key="6">
    <source>
        <dbReference type="SAM" id="MobiDB-lite"/>
    </source>
</evidence>